<organism evidence="1 2">
    <name type="scientific">Neophaeococcomyces mojaviensis</name>
    <dbReference type="NCBI Taxonomy" id="3383035"/>
    <lineage>
        <taxon>Eukaryota</taxon>
        <taxon>Fungi</taxon>
        <taxon>Dikarya</taxon>
        <taxon>Ascomycota</taxon>
        <taxon>Pezizomycotina</taxon>
        <taxon>Eurotiomycetes</taxon>
        <taxon>Chaetothyriomycetidae</taxon>
        <taxon>Chaetothyriales</taxon>
        <taxon>Chaetothyriales incertae sedis</taxon>
        <taxon>Neophaeococcomyces</taxon>
    </lineage>
</organism>
<comment type="caution">
    <text evidence="1">The sequence shown here is derived from an EMBL/GenBank/DDBJ whole genome shotgun (WGS) entry which is preliminary data.</text>
</comment>
<proteinExistence type="predicted"/>
<evidence type="ECO:0000313" key="2">
    <source>
        <dbReference type="Proteomes" id="UP001172386"/>
    </source>
</evidence>
<gene>
    <name evidence="1" type="ORF">H2198_002678</name>
</gene>
<sequence>MTAVCVGRSRAAPHFWRHLVPQAAYTYPCVRHALLATAIANESLINRESTTVGRKSSELQVFSHTSKAIRSLLTENVPVDVVLLASATLGIMDVFNGHWNSACTHVTSGAKLAKQARLDPRNDRYISFYCEAFASALPSILKLPGNGVSHCPPEKNSVVRLNEAVQSLRLAQISFEEAIPKVQKQEGDERNRMMYVIRNAKAETTWLLERWQALHREEIKRTSPPDDEMEINLHRIESPFSTIMSELNTYLDHGGAFDIAKFEVAMERTMPFYSFAKAGPNVKMREDAAELMCHGSEMRGRGARFPASGSRVHKLALAPKLDDDND</sequence>
<name>A0ACC3ADU7_9EURO</name>
<keyword evidence="2" id="KW-1185">Reference proteome</keyword>
<dbReference type="EMBL" id="JAPDRQ010000033">
    <property type="protein sequence ID" value="KAJ9660172.1"/>
    <property type="molecule type" value="Genomic_DNA"/>
</dbReference>
<protein>
    <submittedName>
        <fullName evidence="1">Uncharacterized protein</fullName>
    </submittedName>
</protein>
<evidence type="ECO:0000313" key="1">
    <source>
        <dbReference type="EMBL" id="KAJ9660172.1"/>
    </source>
</evidence>
<accession>A0ACC3ADU7</accession>
<dbReference type="Proteomes" id="UP001172386">
    <property type="component" value="Unassembled WGS sequence"/>
</dbReference>
<reference evidence="1" key="1">
    <citation type="submission" date="2022-10" db="EMBL/GenBank/DDBJ databases">
        <title>Culturing micro-colonial fungi from biological soil crusts in the Mojave desert and describing Neophaeococcomyces mojavensis, and introducing the new genera and species Taxawa tesnikishii.</title>
        <authorList>
            <person name="Kurbessoian T."/>
            <person name="Stajich J.E."/>
        </authorList>
    </citation>
    <scope>NUCLEOTIDE SEQUENCE</scope>
    <source>
        <strain evidence="1">JES_112</strain>
    </source>
</reference>